<feature type="region of interest" description="Disordered" evidence="1">
    <location>
        <begin position="62"/>
        <end position="81"/>
    </location>
</feature>
<accession>A0A0F6WE01</accession>
<dbReference type="Proteomes" id="UP000214372">
    <property type="component" value="Segment"/>
</dbReference>
<dbReference type="SMART" id="SM01040">
    <property type="entry name" value="Bro-N"/>
    <property type="match status" value="1"/>
</dbReference>
<dbReference type="InterPro" id="IPR003497">
    <property type="entry name" value="BRO_N_domain"/>
</dbReference>
<reference evidence="3 4" key="1">
    <citation type="journal article" date="2015" name="Genome Announc.">
        <title>Genome Sequence of Mycobacteriophage Phayonce.</title>
        <authorList>
            <person name="Pope W.H."/>
            <person name="Jacobetz E."/>
            <person name="Johnson C.A."/>
            <person name="Kihle B.L."/>
            <person name="Sobeski M.A."/>
            <person name="Werner M.B."/>
            <person name="Adkins N.L."/>
            <person name="Kramer Z.J."/>
            <person name="Montgomery M.T."/>
            <person name="Grubb S.R."/>
            <person name="Warner M.H."/>
            <person name="Bowman C.A."/>
            <person name="Russell D.A."/>
            <person name="Hatfull G.F."/>
        </authorList>
    </citation>
    <scope>NUCLEOTIDE SEQUENCE [LARGE SCALE GENOMIC DNA]</scope>
</reference>
<evidence type="ECO:0000313" key="4">
    <source>
        <dbReference type="Proteomes" id="UP000214372"/>
    </source>
</evidence>
<dbReference type="GO" id="GO:0003677">
    <property type="term" value="F:DNA binding"/>
    <property type="evidence" value="ECO:0007669"/>
    <property type="project" value="InterPro"/>
</dbReference>
<evidence type="ECO:0000256" key="1">
    <source>
        <dbReference type="SAM" id="MobiDB-lite"/>
    </source>
</evidence>
<keyword evidence="4" id="KW-1185">Reference proteome</keyword>
<dbReference type="InterPro" id="IPR005039">
    <property type="entry name" value="Ant_C"/>
</dbReference>
<dbReference type="GeneID" id="26646466"/>
<evidence type="ECO:0000313" key="3">
    <source>
        <dbReference type="EMBL" id="AKF14396.1"/>
    </source>
</evidence>
<feature type="compositionally biased region" description="Polar residues" evidence="1">
    <location>
        <begin position="71"/>
        <end position="81"/>
    </location>
</feature>
<dbReference type="Pfam" id="PF02498">
    <property type="entry name" value="Bro-N"/>
    <property type="match status" value="1"/>
</dbReference>
<organism evidence="3 4">
    <name type="scientific">Mycobacterium phage Phayonce</name>
    <dbReference type="NCBI Taxonomy" id="1647302"/>
    <lineage>
        <taxon>Viruses</taxon>
        <taxon>Duplodnaviria</taxon>
        <taxon>Heunggongvirae</taxon>
        <taxon>Uroviricota</taxon>
        <taxon>Caudoviricetes</taxon>
        <taxon>Pclasvirinae</taxon>
        <taxon>Phayoncevirus</taxon>
        <taxon>Phayoncevirus phayonce</taxon>
    </lineage>
</organism>
<dbReference type="KEGG" id="vg:26646466"/>
<name>A0A0F6WE01_9CAUD</name>
<dbReference type="PROSITE" id="PS51750">
    <property type="entry name" value="BRO_N"/>
    <property type="match status" value="1"/>
</dbReference>
<gene>
    <name evidence="3" type="primary">36</name>
    <name evidence="3" type="ORF">SEA_PHAYONCE_36</name>
</gene>
<proteinExistence type="predicted"/>
<dbReference type="PANTHER" id="PTHR36180:SF2">
    <property type="entry name" value="BRO FAMILY PROTEIN"/>
    <property type="match status" value="1"/>
</dbReference>
<dbReference type="Pfam" id="PF03374">
    <property type="entry name" value="ANT"/>
    <property type="match status" value="1"/>
</dbReference>
<feature type="domain" description="Bro-N" evidence="2">
    <location>
        <begin position="17"/>
        <end position="121"/>
    </location>
</feature>
<dbReference type="EMBL" id="KR080195">
    <property type="protein sequence ID" value="AKF14396.1"/>
    <property type="molecule type" value="Genomic_DNA"/>
</dbReference>
<dbReference type="PANTHER" id="PTHR36180">
    <property type="entry name" value="DNA-BINDING PROTEIN-RELATED-RELATED"/>
    <property type="match status" value="1"/>
</dbReference>
<protein>
    <submittedName>
        <fullName evidence="3">Antirepressor</fullName>
    </submittedName>
</protein>
<dbReference type="RefSeq" id="YP_009198380.1">
    <property type="nucleotide sequence ID" value="NC_028796.1"/>
</dbReference>
<evidence type="ECO:0000259" key="2">
    <source>
        <dbReference type="PROSITE" id="PS51750"/>
    </source>
</evidence>
<sequence>MSAAFTPDGLGAELTPKGDVAEAFAFDGHVVRVLLIDGDPWFVAGDVARALGYRDAHNLGRRLDEDEKGTHSLSTPGGTQNAGVISESGLYTAILGSQVHRVREFKRWVTREVLPAIRNTGSYSHYPAAPATAALPSKRELAQWVIEAEDRAERAEAKVAALEPKAEFYDELMDADGAYSLLATAKILGWGRNVMMRELRRAGVLQGNNLPYQRYAHHFRVVPGTYENRKTGETVPTATTTVLPSGIAFLRRKLDAANPLVEVEAVCHV</sequence>
<dbReference type="OrthoDB" id="5682at10239"/>